<comment type="caution">
    <text evidence="2">The sequence shown here is derived from an EMBL/GenBank/DDBJ whole genome shotgun (WGS) entry which is preliminary data.</text>
</comment>
<evidence type="ECO:0000313" key="2">
    <source>
        <dbReference type="EMBL" id="ROQ53779.1"/>
    </source>
</evidence>
<dbReference type="Proteomes" id="UP000269115">
    <property type="component" value="Unassembled WGS sequence"/>
</dbReference>
<dbReference type="AlphaFoldDB" id="A0A9X8HK60"/>
<organism evidence="2 3">
    <name type="scientific">Pseudomonas putida</name>
    <name type="common">Arthrobacter siderocapsulatus</name>
    <dbReference type="NCBI Taxonomy" id="303"/>
    <lineage>
        <taxon>Bacteria</taxon>
        <taxon>Pseudomonadati</taxon>
        <taxon>Pseudomonadota</taxon>
        <taxon>Gammaproteobacteria</taxon>
        <taxon>Pseudomonadales</taxon>
        <taxon>Pseudomonadaceae</taxon>
        <taxon>Pseudomonas</taxon>
    </lineage>
</organism>
<dbReference type="RefSeq" id="WP_123752682.1">
    <property type="nucleotide sequence ID" value="NZ_RJUR01000011.1"/>
</dbReference>
<protein>
    <submittedName>
        <fullName evidence="2">Uncharacterized protein</fullName>
    </submittedName>
</protein>
<evidence type="ECO:0000313" key="3">
    <source>
        <dbReference type="Proteomes" id="UP000269115"/>
    </source>
</evidence>
<dbReference type="EMBL" id="RJUR01000011">
    <property type="protein sequence ID" value="ROQ53779.1"/>
    <property type="molecule type" value="Genomic_DNA"/>
</dbReference>
<name>A0A9X8HK60_PSEPU</name>
<proteinExistence type="predicted"/>
<sequence length="681" mass="74644">MAHVTDTAVATLSYFLIEADAFRGQQNAKAHLFANGRQKSKVIITLQARNSYGEVVLLPVGGLEIIPYITAPGGWVSGTQPPETGILPYDEGTVRSGKTSKKKHTDSNDYQTFVRYLHLDPSVDARTVFKFAARIRVQSRVWTTNNLDVPYGGQGEGGRFNSSVQIEAVEPTQYRVGHGLVVSRPVVVFQGASSEAGGRAARVENTYVTLQNPRTANVVKIHSMQQPAYGSSLHLNKATCIGAPNSTASTPTIVGSTEMMMAYYDLLSPLRSPRDAICIAVGMIAYFNVVLKRLQQSYTYGMDVYGNRFDLSVHLHSEDPNASNQAPWGYTLTVEGVPPRSFEALASSRAAPPLGSWLSQIRMRLGSPTGHLYPNLRQQVEVVVEIQPRTNQDVSQQELDSVCLLLRNDDGTYTALQCEDNGQAQWFYRTVRNAYDYYPATSAQASAHAVSEGEALAVYTRRFYVHSRALAGTNVTLWAGITRIQGAEEYFYVTDGSETSFDEHVDISTKPIPVFGLDDYSFERELVGGEGNSDLFIWEYVLSTWVALRAVEPTGFGMIQWAVRSPSDTRASHVGYAAPGHSEVSYNPLIELGVDFRPVPSVSRIRPQSVVVVLQGGNNIPFHSQSSREQGGPRPLLFVDAYGNDHTLMIHYADTSASGSRSLRLSLATGAESRSATDDEA</sequence>
<feature type="region of interest" description="Disordered" evidence="1">
    <location>
        <begin position="80"/>
        <end position="105"/>
    </location>
</feature>
<accession>A0A9X8HK60</accession>
<gene>
    <name evidence="2" type="ORF">EDF85_1545</name>
</gene>
<reference evidence="2 3" key="1">
    <citation type="submission" date="2018-11" db="EMBL/GenBank/DDBJ databases">
        <title>Genomic analyses of the natural microbiome of Caenorhabditis elegans.</title>
        <authorList>
            <person name="Samuel B."/>
        </authorList>
    </citation>
    <scope>NUCLEOTIDE SEQUENCE [LARGE SCALE GENOMIC DNA]</scope>
    <source>
        <strain evidence="2 3">BIGb0473</strain>
    </source>
</reference>
<evidence type="ECO:0000256" key="1">
    <source>
        <dbReference type="SAM" id="MobiDB-lite"/>
    </source>
</evidence>